<gene>
    <name evidence="7" type="ORF">PGT21_016231</name>
    <name evidence="8" type="ORF">PGTUg99_023360</name>
</gene>
<feature type="domain" description="Cytochrome b5 heme-binding" evidence="6">
    <location>
        <begin position="151"/>
        <end position="227"/>
    </location>
</feature>
<dbReference type="InterPro" id="IPR036400">
    <property type="entry name" value="Cyt_B5-like_heme/steroid_sf"/>
</dbReference>
<keyword evidence="3 4" id="KW-0408">Iron</keyword>
<evidence type="ECO:0000313" key="7">
    <source>
        <dbReference type="EMBL" id="KAA1067752.1"/>
    </source>
</evidence>
<dbReference type="SUPFAM" id="SSF55856">
    <property type="entry name" value="Cytochrome b5-like heme/steroid binding domain"/>
    <property type="match status" value="1"/>
</dbReference>
<keyword evidence="1 4" id="KW-0349">Heme</keyword>
<dbReference type="PROSITE" id="PS50255">
    <property type="entry name" value="CYTOCHROME_B5_2"/>
    <property type="match status" value="1"/>
</dbReference>
<dbReference type="PANTHER" id="PTHR46237:SF1">
    <property type="entry name" value="CYTOCHROME B5 REDUCTASE 4"/>
    <property type="match status" value="1"/>
</dbReference>
<dbReference type="EMBL" id="VSWC01000184">
    <property type="protein sequence ID" value="KAA1067752.1"/>
    <property type="molecule type" value="Genomic_DNA"/>
</dbReference>
<proteinExistence type="inferred from homology"/>
<dbReference type="PANTHER" id="PTHR46237">
    <property type="entry name" value="CYTOCHROME B5 REDUCTASE 4 FAMILY MEMBER"/>
    <property type="match status" value="1"/>
</dbReference>
<comment type="similarity">
    <text evidence="4">Belongs to the cytochrome b5 family.</text>
</comment>
<sequence length="229" mass="25576">MFSFFGFQTKTSNASHLTGVPDENQRPMEGEDSSDLPPLFPAQNSIQRLSSTHPKPSLSSSSSSATTTRTNHPILRIDSPDDEDQNDDDENDGMPDLDELEIDALSLPHSTRKRPPKPRKKVQLMPGFSQLDWAKLKSSGANLRGEEVTSLRRITRSELATHKTKEDVWTSFHGKVYNMSAYLNYHPGGVRELMRVAGKDGTELFMKTHAWISVDAMLDSCLLGFLVND</sequence>
<dbReference type="GO" id="GO:0046872">
    <property type="term" value="F:metal ion binding"/>
    <property type="evidence" value="ECO:0007669"/>
    <property type="project" value="UniProtKB-UniRule"/>
</dbReference>
<organism evidence="8 10">
    <name type="scientific">Puccinia graminis f. sp. tritici</name>
    <dbReference type="NCBI Taxonomy" id="56615"/>
    <lineage>
        <taxon>Eukaryota</taxon>
        <taxon>Fungi</taxon>
        <taxon>Dikarya</taxon>
        <taxon>Basidiomycota</taxon>
        <taxon>Pucciniomycotina</taxon>
        <taxon>Pucciniomycetes</taxon>
        <taxon>Pucciniales</taxon>
        <taxon>Pucciniaceae</taxon>
        <taxon>Puccinia</taxon>
    </lineage>
</organism>
<keyword evidence="9" id="KW-1185">Reference proteome</keyword>
<evidence type="ECO:0000256" key="1">
    <source>
        <dbReference type="ARBA" id="ARBA00022617"/>
    </source>
</evidence>
<evidence type="ECO:0000313" key="9">
    <source>
        <dbReference type="Proteomes" id="UP000324748"/>
    </source>
</evidence>
<dbReference type="SMART" id="SM01117">
    <property type="entry name" value="Cyt-b5"/>
    <property type="match status" value="1"/>
</dbReference>
<dbReference type="Proteomes" id="UP000325313">
    <property type="component" value="Unassembled WGS sequence"/>
</dbReference>
<dbReference type="GO" id="GO:0005737">
    <property type="term" value="C:cytoplasm"/>
    <property type="evidence" value="ECO:0007669"/>
    <property type="project" value="TreeGrafter"/>
</dbReference>
<feature type="region of interest" description="Disordered" evidence="5">
    <location>
        <begin position="13"/>
        <end position="96"/>
    </location>
</feature>
<dbReference type="OrthoDB" id="432299at2759"/>
<protein>
    <recommendedName>
        <fullName evidence="6">Cytochrome b5 heme-binding domain-containing protein</fullName>
    </recommendedName>
</protein>
<dbReference type="GO" id="GO:0004128">
    <property type="term" value="F:cytochrome-b5 reductase activity, acting on NAD(P)H"/>
    <property type="evidence" value="ECO:0007669"/>
    <property type="project" value="TreeGrafter"/>
</dbReference>
<dbReference type="InterPro" id="IPR018506">
    <property type="entry name" value="Cyt_B5_heme-BS"/>
</dbReference>
<reference evidence="9 10" key="1">
    <citation type="submission" date="2019-05" db="EMBL/GenBank/DDBJ databases">
        <title>Emergence of the Ug99 lineage of the wheat stem rust pathogen through somatic hybridization.</title>
        <authorList>
            <person name="Li F."/>
            <person name="Upadhyaya N.M."/>
            <person name="Sperschneider J."/>
            <person name="Matny O."/>
            <person name="Nguyen-Phuc H."/>
            <person name="Mago R."/>
            <person name="Raley C."/>
            <person name="Miller M.E."/>
            <person name="Silverstein K.A.T."/>
            <person name="Henningsen E."/>
            <person name="Hirsch C.D."/>
            <person name="Visser B."/>
            <person name="Pretorius Z.A."/>
            <person name="Steffenson B.J."/>
            <person name="Schwessinger B."/>
            <person name="Dodds P.N."/>
            <person name="Figueroa M."/>
        </authorList>
    </citation>
    <scope>NUCLEOTIDE SEQUENCE [LARGE SCALE GENOMIC DNA]</scope>
    <source>
        <strain evidence="7">21-0</strain>
        <strain evidence="8 10">Ug99</strain>
    </source>
</reference>
<evidence type="ECO:0000256" key="2">
    <source>
        <dbReference type="ARBA" id="ARBA00022723"/>
    </source>
</evidence>
<feature type="compositionally biased region" description="Low complexity" evidence="5">
    <location>
        <begin position="50"/>
        <end position="70"/>
    </location>
</feature>
<keyword evidence="2 4" id="KW-0479">Metal-binding</keyword>
<dbReference type="AlphaFoldDB" id="A0A5B0NX19"/>
<dbReference type="InterPro" id="IPR001199">
    <property type="entry name" value="Cyt_B5-like_heme/steroid-bd"/>
</dbReference>
<evidence type="ECO:0000256" key="5">
    <source>
        <dbReference type="SAM" id="MobiDB-lite"/>
    </source>
</evidence>
<name>A0A5B0NX19_PUCGR</name>
<evidence type="ECO:0000313" key="8">
    <source>
        <dbReference type="EMBL" id="KAA1093503.1"/>
    </source>
</evidence>
<dbReference type="GO" id="GO:0020037">
    <property type="term" value="F:heme binding"/>
    <property type="evidence" value="ECO:0007669"/>
    <property type="project" value="UniProtKB-UniRule"/>
</dbReference>
<accession>A0A5B0NX19</accession>
<dbReference type="PROSITE" id="PS00191">
    <property type="entry name" value="CYTOCHROME_B5_1"/>
    <property type="match status" value="1"/>
</dbReference>
<evidence type="ECO:0000256" key="4">
    <source>
        <dbReference type="RuleBase" id="RU362121"/>
    </source>
</evidence>
<evidence type="ECO:0000313" key="10">
    <source>
        <dbReference type="Proteomes" id="UP000325313"/>
    </source>
</evidence>
<dbReference type="Gene3D" id="3.10.120.10">
    <property type="entry name" value="Cytochrome b5-like heme/steroid binding domain"/>
    <property type="match status" value="1"/>
</dbReference>
<dbReference type="FunFam" id="3.10.120.10:FF:000001">
    <property type="entry name" value="Cytochrome b5 reductase 4"/>
    <property type="match status" value="1"/>
</dbReference>
<evidence type="ECO:0000259" key="6">
    <source>
        <dbReference type="PROSITE" id="PS50255"/>
    </source>
</evidence>
<evidence type="ECO:0000256" key="3">
    <source>
        <dbReference type="ARBA" id="ARBA00023004"/>
    </source>
</evidence>
<dbReference type="EMBL" id="VDEP01000374">
    <property type="protein sequence ID" value="KAA1093503.1"/>
    <property type="molecule type" value="Genomic_DNA"/>
</dbReference>
<dbReference type="Pfam" id="PF00173">
    <property type="entry name" value="Cyt-b5"/>
    <property type="match status" value="1"/>
</dbReference>
<comment type="caution">
    <text evidence="8">The sequence shown here is derived from an EMBL/GenBank/DDBJ whole genome shotgun (WGS) entry which is preliminary data.</text>
</comment>
<feature type="compositionally biased region" description="Acidic residues" evidence="5">
    <location>
        <begin position="80"/>
        <end position="96"/>
    </location>
</feature>
<dbReference type="InterPro" id="IPR051872">
    <property type="entry name" value="Cytochrome_b5/Flavoprotein_Rdt"/>
</dbReference>
<dbReference type="Proteomes" id="UP000324748">
    <property type="component" value="Unassembled WGS sequence"/>
</dbReference>